<gene>
    <name evidence="2" type="ORF">JOC48_001441</name>
</gene>
<feature type="transmembrane region" description="Helical" evidence="1">
    <location>
        <begin position="37"/>
        <end position="55"/>
    </location>
</feature>
<dbReference type="Proteomes" id="UP001296943">
    <property type="component" value="Unassembled WGS sequence"/>
</dbReference>
<keyword evidence="1" id="KW-0812">Transmembrane</keyword>
<dbReference type="EMBL" id="JAFBDR010000006">
    <property type="protein sequence ID" value="MBM7570961.1"/>
    <property type="molecule type" value="Genomic_DNA"/>
</dbReference>
<feature type="transmembrane region" description="Helical" evidence="1">
    <location>
        <begin position="7"/>
        <end position="31"/>
    </location>
</feature>
<keyword evidence="1" id="KW-0472">Membrane</keyword>
<evidence type="ECO:0000313" key="3">
    <source>
        <dbReference type="Proteomes" id="UP001296943"/>
    </source>
</evidence>
<comment type="caution">
    <text evidence="2">The sequence shown here is derived from an EMBL/GenBank/DDBJ whole genome shotgun (WGS) entry which is preliminary data.</text>
</comment>
<proteinExistence type="predicted"/>
<name>A0ABS2MYP2_9BACI</name>
<keyword evidence="1" id="KW-1133">Transmembrane helix</keyword>
<accession>A0ABS2MYP2</accession>
<protein>
    <submittedName>
        <fullName evidence="2">Na+-driven multidrug efflux pump</fullName>
    </submittedName>
</protein>
<keyword evidence="3" id="KW-1185">Reference proteome</keyword>
<reference evidence="2 3" key="1">
    <citation type="submission" date="2021-01" db="EMBL/GenBank/DDBJ databases">
        <title>Genomic Encyclopedia of Type Strains, Phase IV (KMG-IV): sequencing the most valuable type-strain genomes for metagenomic binning, comparative biology and taxonomic classification.</title>
        <authorList>
            <person name="Goeker M."/>
        </authorList>
    </citation>
    <scope>NUCLEOTIDE SEQUENCE [LARGE SCALE GENOMIC DNA]</scope>
    <source>
        <strain evidence="2 3">DSM 23711</strain>
    </source>
</reference>
<sequence length="69" mass="7995">MKRSYVGIIGLCIILAFNIVLTQLLVHQFYYENYQAVFIYTIGNFVLFPVAILIYKKEKHKGGESHAKK</sequence>
<evidence type="ECO:0000256" key="1">
    <source>
        <dbReference type="SAM" id="Phobius"/>
    </source>
</evidence>
<evidence type="ECO:0000313" key="2">
    <source>
        <dbReference type="EMBL" id="MBM7570961.1"/>
    </source>
</evidence>
<organism evidence="2 3">
    <name type="scientific">Aquibacillus albus</name>
    <dbReference type="NCBI Taxonomy" id="1168171"/>
    <lineage>
        <taxon>Bacteria</taxon>
        <taxon>Bacillati</taxon>
        <taxon>Bacillota</taxon>
        <taxon>Bacilli</taxon>
        <taxon>Bacillales</taxon>
        <taxon>Bacillaceae</taxon>
        <taxon>Aquibacillus</taxon>
    </lineage>
</organism>
<dbReference type="RefSeq" id="WP_204498370.1">
    <property type="nucleotide sequence ID" value="NZ_JAFBDR010000006.1"/>
</dbReference>